<dbReference type="RefSeq" id="WP_002702162.1">
    <property type="nucleotide sequence ID" value="NZ_AAWS01000043.1"/>
</dbReference>
<gene>
    <name evidence="2" type="ORF">M23134_03368</name>
</gene>
<dbReference type="eggNOG" id="COG4295">
    <property type="taxonomic scope" value="Bacteria"/>
</dbReference>
<name>A1ZV16_MICM2</name>
<accession>A1ZV16</accession>
<keyword evidence="3" id="KW-1185">Reference proteome</keyword>
<dbReference type="Pfam" id="PF10021">
    <property type="entry name" value="PARG_cat_microb"/>
    <property type="match status" value="1"/>
</dbReference>
<dbReference type="Gene3D" id="3.40.220.10">
    <property type="entry name" value="Leucine Aminopeptidase, subunit E, domain 1"/>
    <property type="match status" value="1"/>
</dbReference>
<evidence type="ECO:0000313" key="2">
    <source>
        <dbReference type="EMBL" id="EAY25794.1"/>
    </source>
</evidence>
<feature type="domain" description="Microbial-type PARG catalytic" evidence="1">
    <location>
        <begin position="11"/>
        <end position="165"/>
    </location>
</feature>
<dbReference type="SUPFAM" id="SSF52949">
    <property type="entry name" value="Macro domain-like"/>
    <property type="match status" value="1"/>
</dbReference>
<evidence type="ECO:0000259" key="1">
    <source>
        <dbReference type="Pfam" id="PF10021"/>
    </source>
</evidence>
<organism evidence="2 3">
    <name type="scientific">Microscilla marina ATCC 23134</name>
    <dbReference type="NCBI Taxonomy" id="313606"/>
    <lineage>
        <taxon>Bacteria</taxon>
        <taxon>Pseudomonadati</taxon>
        <taxon>Bacteroidota</taxon>
        <taxon>Cytophagia</taxon>
        <taxon>Cytophagales</taxon>
        <taxon>Microscillaceae</taxon>
        <taxon>Microscilla</taxon>
    </lineage>
</organism>
<protein>
    <recommendedName>
        <fullName evidence="1">Microbial-type PARG catalytic domain-containing protein</fullName>
    </recommendedName>
</protein>
<sequence>MSNRKKRAEIAQETLQILAQGKYIDQSQNTIDIKNSLTKSVDDTLLYTPTSFDEKVLVSSNQALKELDFDTQYEVTTETTLQAAKRLVEGENYTKVGVLNFASAKNPGGGFLGGSQAQEESLARASGLYACLEPQQEMYLTNRKRKTGLYLDYMVYSPDVPVFRNDDDQLLNSPYMISVITAPAVNAGSVKANYPAEQDLIATTMLARTEKVLTLAVLHQHEVLVLGAWGCGVFKNNPKDIAQYFATHLFGEGKFNRAFRKIVFAVYSGQKQNPNLPAFEKHFGHEQIL</sequence>
<dbReference type="PANTHER" id="PTHR35596">
    <property type="entry name" value="DUF2263 DOMAIN-CONTAINING PROTEIN"/>
    <property type="match status" value="1"/>
</dbReference>
<dbReference type="OrthoDB" id="9806181at2"/>
<reference evidence="2 3" key="1">
    <citation type="submission" date="2007-01" db="EMBL/GenBank/DDBJ databases">
        <authorList>
            <person name="Haygood M."/>
            <person name="Podell S."/>
            <person name="Anderson C."/>
            <person name="Hopkinson B."/>
            <person name="Roe K."/>
            <person name="Barbeau K."/>
            <person name="Gaasterland T."/>
            <person name="Ferriera S."/>
            <person name="Johnson J."/>
            <person name="Kravitz S."/>
            <person name="Beeson K."/>
            <person name="Sutton G."/>
            <person name="Rogers Y.-H."/>
            <person name="Friedman R."/>
            <person name="Frazier M."/>
            <person name="Venter J.C."/>
        </authorList>
    </citation>
    <scope>NUCLEOTIDE SEQUENCE [LARGE SCALE GENOMIC DNA]</scope>
    <source>
        <strain evidence="2 3">ATCC 23134</strain>
    </source>
</reference>
<dbReference type="EMBL" id="AAWS01000043">
    <property type="protein sequence ID" value="EAY25794.1"/>
    <property type="molecule type" value="Genomic_DNA"/>
</dbReference>
<dbReference type="PANTHER" id="PTHR35596:SF1">
    <property type="entry name" value="MICROBIAL-TYPE PARG CATALYTIC DOMAIN-CONTAINING PROTEIN"/>
    <property type="match status" value="1"/>
</dbReference>
<dbReference type="AlphaFoldDB" id="A1ZV16"/>
<dbReference type="Proteomes" id="UP000004095">
    <property type="component" value="Unassembled WGS sequence"/>
</dbReference>
<dbReference type="InterPro" id="IPR043472">
    <property type="entry name" value="Macro_dom-like"/>
</dbReference>
<dbReference type="PIRSF" id="PIRSF014899">
    <property type="entry name" value="UCP014899"/>
    <property type="match status" value="1"/>
</dbReference>
<comment type="caution">
    <text evidence="2">The sequence shown here is derived from an EMBL/GenBank/DDBJ whole genome shotgun (WGS) entry which is preliminary data.</text>
</comment>
<proteinExistence type="predicted"/>
<dbReference type="InterPro" id="IPR012664">
    <property type="entry name" value="CHP02452"/>
</dbReference>
<dbReference type="NCBIfam" id="TIGR02452">
    <property type="entry name" value="TIGR02452 family protein"/>
    <property type="match status" value="1"/>
</dbReference>
<evidence type="ECO:0000313" key="3">
    <source>
        <dbReference type="Proteomes" id="UP000004095"/>
    </source>
</evidence>
<dbReference type="InterPro" id="IPR019261">
    <property type="entry name" value="PARG_cat_microbial"/>
</dbReference>